<protein>
    <submittedName>
        <fullName evidence="1">Uncharacterized protein</fullName>
    </submittedName>
</protein>
<name>G6XK45_9PROT</name>
<gene>
    <name evidence="1" type="ORF">GMO_17740</name>
</gene>
<dbReference type="EMBL" id="AGQV01000005">
    <property type="protein sequence ID" value="EHH68007.1"/>
    <property type="molecule type" value="Genomic_DNA"/>
</dbReference>
<organism evidence="1 2">
    <name type="scientific">Gluconobacter morbifer G707</name>
    <dbReference type="NCBI Taxonomy" id="1088869"/>
    <lineage>
        <taxon>Bacteria</taxon>
        <taxon>Pseudomonadati</taxon>
        <taxon>Pseudomonadota</taxon>
        <taxon>Alphaproteobacteria</taxon>
        <taxon>Acetobacterales</taxon>
        <taxon>Acetobacteraceae</taxon>
        <taxon>Gluconobacter</taxon>
    </lineage>
</organism>
<reference evidence="1 2" key="1">
    <citation type="submission" date="2011-10" db="EMBL/GenBank/DDBJ databases">
        <title>Genome sequence of Gluconobacter morbifer G707, isolated from Drosophila gut.</title>
        <authorList>
            <person name="Lee W.-J."/>
            <person name="Kim E.-K."/>
        </authorList>
    </citation>
    <scope>NUCLEOTIDE SEQUENCE [LARGE SCALE GENOMIC DNA]</scope>
    <source>
        <strain evidence="1 2">G707</strain>
    </source>
</reference>
<comment type="caution">
    <text evidence="1">The sequence shown here is derived from an EMBL/GenBank/DDBJ whole genome shotgun (WGS) entry which is preliminary data.</text>
</comment>
<accession>G6XK45</accession>
<sequence length="54" mass="5857">MQDVADGDLTLSQFEDKTLNFLNGPPDQARAGLVAFVWEASHLRAPACMPAIRA</sequence>
<dbReference type="PATRIC" id="fig|1088869.3.peg.1769"/>
<evidence type="ECO:0000313" key="1">
    <source>
        <dbReference type="EMBL" id="EHH68007.1"/>
    </source>
</evidence>
<evidence type="ECO:0000313" key="2">
    <source>
        <dbReference type="Proteomes" id="UP000004949"/>
    </source>
</evidence>
<proteinExistence type="predicted"/>
<dbReference type="STRING" id="1088869.GMO_17740"/>
<dbReference type="AlphaFoldDB" id="G6XK45"/>
<keyword evidence="2" id="KW-1185">Reference proteome</keyword>
<dbReference type="Proteomes" id="UP000004949">
    <property type="component" value="Unassembled WGS sequence"/>
</dbReference>